<feature type="compositionally biased region" description="Basic and acidic residues" evidence="1">
    <location>
        <begin position="37"/>
        <end position="51"/>
    </location>
</feature>
<reference evidence="2" key="1">
    <citation type="submission" date="2023-08" db="EMBL/GenBank/DDBJ databases">
        <title>A de novo genome assembly of Solanum verrucosum Schlechtendal, a Mexican diploid species geographically isolated from the other diploid A-genome species in potato relatives.</title>
        <authorList>
            <person name="Hosaka K."/>
        </authorList>
    </citation>
    <scope>NUCLEOTIDE SEQUENCE</scope>
    <source>
        <tissue evidence="2">Young leaves</tissue>
    </source>
</reference>
<keyword evidence="3" id="KW-1185">Reference proteome</keyword>
<dbReference type="AlphaFoldDB" id="A0AAF0TIT1"/>
<sequence length="105" mass="11681">MQNTQGFPISIADMNRGRGQASAGHAGNSSVRKRKRLAAEKGRDPTPSEKHLRVHTHGHAGKSLVGEQSQSYMNDLMKYDSRKHSVILILMINVKHITKPLEGKR</sequence>
<dbReference type="EMBL" id="CP133613">
    <property type="protein sequence ID" value="WMV14620.1"/>
    <property type="molecule type" value="Genomic_DNA"/>
</dbReference>
<dbReference type="Proteomes" id="UP001234989">
    <property type="component" value="Chromosome 2"/>
</dbReference>
<feature type="region of interest" description="Disordered" evidence="1">
    <location>
        <begin position="1"/>
        <end position="67"/>
    </location>
</feature>
<gene>
    <name evidence="2" type="ORF">MTR67_008005</name>
</gene>
<proteinExistence type="predicted"/>
<evidence type="ECO:0000313" key="2">
    <source>
        <dbReference type="EMBL" id="WMV14620.1"/>
    </source>
</evidence>
<organism evidence="2 3">
    <name type="scientific">Solanum verrucosum</name>
    <dbReference type="NCBI Taxonomy" id="315347"/>
    <lineage>
        <taxon>Eukaryota</taxon>
        <taxon>Viridiplantae</taxon>
        <taxon>Streptophyta</taxon>
        <taxon>Embryophyta</taxon>
        <taxon>Tracheophyta</taxon>
        <taxon>Spermatophyta</taxon>
        <taxon>Magnoliopsida</taxon>
        <taxon>eudicotyledons</taxon>
        <taxon>Gunneridae</taxon>
        <taxon>Pentapetalae</taxon>
        <taxon>asterids</taxon>
        <taxon>lamiids</taxon>
        <taxon>Solanales</taxon>
        <taxon>Solanaceae</taxon>
        <taxon>Solanoideae</taxon>
        <taxon>Solaneae</taxon>
        <taxon>Solanum</taxon>
    </lineage>
</organism>
<evidence type="ECO:0000256" key="1">
    <source>
        <dbReference type="SAM" id="MobiDB-lite"/>
    </source>
</evidence>
<protein>
    <submittedName>
        <fullName evidence="2">Uncharacterized protein</fullName>
    </submittedName>
</protein>
<evidence type="ECO:0000313" key="3">
    <source>
        <dbReference type="Proteomes" id="UP001234989"/>
    </source>
</evidence>
<name>A0AAF0TIT1_SOLVR</name>
<accession>A0AAF0TIT1</accession>